<proteinExistence type="predicted"/>
<feature type="region of interest" description="Disordered" evidence="1">
    <location>
        <begin position="216"/>
        <end position="242"/>
    </location>
</feature>
<dbReference type="Proteomes" id="UP001211907">
    <property type="component" value="Unassembled WGS sequence"/>
</dbReference>
<feature type="region of interest" description="Disordered" evidence="1">
    <location>
        <begin position="22"/>
        <end position="118"/>
    </location>
</feature>
<feature type="region of interest" description="Disordered" evidence="1">
    <location>
        <begin position="154"/>
        <end position="189"/>
    </location>
</feature>
<feature type="compositionally biased region" description="Polar residues" evidence="1">
    <location>
        <begin position="28"/>
        <end position="37"/>
    </location>
</feature>
<organism evidence="2 3">
    <name type="scientific">Physocladia obscura</name>
    <dbReference type="NCBI Taxonomy" id="109957"/>
    <lineage>
        <taxon>Eukaryota</taxon>
        <taxon>Fungi</taxon>
        <taxon>Fungi incertae sedis</taxon>
        <taxon>Chytridiomycota</taxon>
        <taxon>Chytridiomycota incertae sedis</taxon>
        <taxon>Chytridiomycetes</taxon>
        <taxon>Chytridiales</taxon>
        <taxon>Chytriomycetaceae</taxon>
        <taxon>Physocladia</taxon>
    </lineage>
</organism>
<gene>
    <name evidence="2" type="ORF">HK100_008889</name>
</gene>
<evidence type="ECO:0000256" key="1">
    <source>
        <dbReference type="SAM" id="MobiDB-lite"/>
    </source>
</evidence>
<evidence type="ECO:0000313" key="2">
    <source>
        <dbReference type="EMBL" id="KAJ3085916.1"/>
    </source>
</evidence>
<reference evidence="2" key="1">
    <citation type="submission" date="2020-05" db="EMBL/GenBank/DDBJ databases">
        <title>Phylogenomic resolution of chytrid fungi.</title>
        <authorList>
            <person name="Stajich J.E."/>
            <person name="Amses K."/>
            <person name="Simmons R."/>
            <person name="Seto K."/>
            <person name="Myers J."/>
            <person name="Bonds A."/>
            <person name="Quandt C.A."/>
            <person name="Barry K."/>
            <person name="Liu P."/>
            <person name="Grigoriev I."/>
            <person name="Longcore J.E."/>
            <person name="James T.Y."/>
        </authorList>
    </citation>
    <scope>NUCLEOTIDE SEQUENCE</scope>
    <source>
        <strain evidence="2">JEL0513</strain>
    </source>
</reference>
<sequence>MSSTSGGGAVNKLFNRHWAKKTTETGDDNGSFSSLSLADTGVAGGQMGGGHGSVTGMALRRDPSAFAAAAAASSSGSGSGSPGSPVSPVSSAHPHPSLSLDSAGGATGRGSSQATTTAAATRPLSLAAIPPRTVSLASALSVAPHTAAAAATATATAAPAAPPLATPPLTTASASETDKPPPPQTPFDAAVSALRAGGFARAVLLLEALLPYPSTPVPPDTSADSANPDSDSNSYPRADNRRDPNYNWLNHASILNNLAVANRNLSRFHDALIYISDAWNIAITALANEKLLLDEAALYGKDDWISVLVDVLDLEKDEAWIGYIEAKQRGIDPGIPIDTNHDHREMIHGPPATILFLDLTTNYANIHFSLGNLDDAIEMHSRCLRLAEYMLELFLPIDGEFRMCFPLSIQNRLATAFTGQILPSVASSSSSNNQSQTQPQFFAADNNMPTPPRNKRIHLSLYHKSLIFAQARSLASLAACFQTLGLDEASLQCNSHANAILAFYREFAVFGGLTPAQKVSDVLKRKDTSQSTNSTDDDSSSNSTATTFVNNNNKPAAKKYTRMEEWTAQAAQQTRSQREIDFLRAGVLSNLAASLYVKGRLPAAMDAAVDAARLFHACHNRHHRFYEQHHQKQERQVQTWRGDYMHALAHVYALKVEVGRNLKAIHWIRSIQFQGEGRTDPNICTNYWGPPRLAGINPPVGVETDVFADVSLGAGWVDDGVRGLKECLKSFQESDDLMGM</sequence>
<feature type="compositionally biased region" description="Gly residues" evidence="1">
    <location>
        <begin position="42"/>
        <end position="53"/>
    </location>
</feature>
<feature type="region of interest" description="Disordered" evidence="1">
    <location>
        <begin position="521"/>
        <end position="554"/>
    </location>
</feature>
<feature type="compositionally biased region" description="Low complexity" evidence="1">
    <location>
        <begin position="220"/>
        <end position="236"/>
    </location>
</feature>
<dbReference type="SUPFAM" id="SSF48452">
    <property type="entry name" value="TPR-like"/>
    <property type="match status" value="1"/>
</dbReference>
<dbReference type="AlphaFoldDB" id="A0AAD5X7K9"/>
<accession>A0AAD5X7K9</accession>
<evidence type="ECO:0000313" key="3">
    <source>
        <dbReference type="Proteomes" id="UP001211907"/>
    </source>
</evidence>
<name>A0AAD5X7K9_9FUNG</name>
<protein>
    <submittedName>
        <fullName evidence="2">Uncharacterized protein</fullName>
    </submittedName>
</protein>
<keyword evidence="3" id="KW-1185">Reference proteome</keyword>
<dbReference type="Gene3D" id="1.25.40.10">
    <property type="entry name" value="Tetratricopeptide repeat domain"/>
    <property type="match status" value="1"/>
</dbReference>
<comment type="caution">
    <text evidence="2">The sequence shown here is derived from an EMBL/GenBank/DDBJ whole genome shotgun (WGS) entry which is preliminary data.</text>
</comment>
<feature type="compositionally biased region" description="Low complexity" evidence="1">
    <location>
        <begin position="54"/>
        <end position="118"/>
    </location>
</feature>
<dbReference type="InterPro" id="IPR011990">
    <property type="entry name" value="TPR-like_helical_dom_sf"/>
</dbReference>
<feature type="compositionally biased region" description="Low complexity" evidence="1">
    <location>
        <begin position="529"/>
        <end position="547"/>
    </location>
</feature>
<feature type="non-terminal residue" evidence="2">
    <location>
        <position position="1"/>
    </location>
</feature>
<dbReference type="EMBL" id="JADGJH010004415">
    <property type="protein sequence ID" value="KAJ3085916.1"/>
    <property type="molecule type" value="Genomic_DNA"/>
</dbReference>